<dbReference type="EMBL" id="VJMH01002226">
    <property type="protein sequence ID" value="KAF0709612.1"/>
    <property type="molecule type" value="Genomic_DNA"/>
</dbReference>
<accession>A0A485KHJ7</accession>
<reference evidence="2" key="2">
    <citation type="submission" date="2019-06" db="EMBL/GenBank/DDBJ databases">
        <title>Genomics analysis of Aphanomyces spp. identifies a new class of oomycete effector associated with host adaptation.</title>
        <authorList>
            <person name="Gaulin E."/>
        </authorList>
    </citation>
    <scope>NUCLEOTIDE SEQUENCE</scope>
    <source>
        <strain evidence="2">CBS 578.67</strain>
    </source>
</reference>
<dbReference type="Proteomes" id="UP000332933">
    <property type="component" value="Unassembled WGS sequence"/>
</dbReference>
<proteinExistence type="predicted"/>
<sequence length="690" mass="78470">MAKALDLRRPTFTVRDGFHLAQVNTTKSNEVERQLFPELVAATPPTSITLPRIPSTDSVTPATPLSQPSILHCPPTFMPDTPQHRRKAMMEATPITSWLIFRESPPSQTLRPSPLLLTPETDSSSSDASASARYAQPHRHVRHRRVKPASRTSLLPQLPIPTPRQSPSPMTTTRRRHLETANSLIRLRTTLPVADPHTTSLGARILHFKIAPHELEAIVKKKEARKQQRIVEHGVNLVARNKRMVVKPRSQSNQDDWFEQERRRQEESKQRQEAHQALMMEITVAGVDRWGTRRKKEELVRARQVWAKKMLWIIAIGKAAHRLHAYYRAAEGRIMMNQKHRATRRIQHFWRRKSQAICLSHVTHAMLIIQKHVLRWIERRRVAKLRTAVLIIIMSIEELQEAKFRRCILKYRHCIHAFQSMWRGWTSITECRIKLLVLLWARVEKKFNDKAAAADPLRVKTPEATAVSSTTPSSSQPSSRSNTKRRNDLRPMAPTGPNSRGGGAPRAGSSAAGFSDTVRLLEHLNSLKQWTTSGQVSSRGAGRSRGTGSRIPLTLKVSMLKSLLRKKRQAFLTQRLEQKEMCENQLELRRRRGVGMDASTVLALDNLRFEKTHFLMLKAISEDEIMALVVEADRLTNQKMTGMLLGLDGITPRPPTSGISFRDETTHAQVAVQRPEDGLLDDDDPQDTAK</sequence>
<name>A0A485KHJ7_9STRA</name>
<evidence type="ECO:0000256" key="1">
    <source>
        <dbReference type="SAM" id="MobiDB-lite"/>
    </source>
</evidence>
<feature type="compositionally biased region" description="Basic residues" evidence="1">
    <location>
        <begin position="136"/>
        <end position="148"/>
    </location>
</feature>
<feature type="region of interest" description="Disordered" evidence="1">
    <location>
        <begin position="461"/>
        <end position="512"/>
    </location>
</feature>
<evidence type="ECO:0000313" key="2">
    <source>
        <dbReference type="EMBL" id="KAF0709612.1"/>
    </source>
</evidence>
<feature type="region of interest" description="Disordered" evidence="1">
    <location>
        <begin position="246"/>
        <end position="274"/>
    </location>
</feature>
<gene>
    <name evidence="3" type="primary">Aste57867_5837</name>
    <name evidence="2" type="ORF">As57867_005823</name>
    <name evidence="3" type="ORF">ASTE57867_5837</name>
</gene>
<protein>
    <submittedName>
        <fullName evidence="3">Aste57867_5837 protein</fullName>
    </submittedName>
</protein>
<dbReference type="OrthoDB" id="76840at2759"/>
<evidence type="ECO:0000313" key="3">
    <source>
        <dbReference type="EMBL" id="VFT82860.1"/>
    </source>
</evidence>
<feature type="compositionally biased region" description="Basic and acidic residues" evidence="1">
    <location>
        <begin position="259"/>
        <end position="274"/>
    </location>
</feature>
<feature type="compositionally biased region" description="Low complexity" evidence="1">
    <location>
        <begin position="122"/>
        <end position="132"/>
    </location>
</feature>
<feature type="compositionally biased region" description="Polar residues" evidence="1">
    <location>
        <begin position="47"/>
        <end position="69"/>
    </location>
</feature>
<reference evidence="3 4" key="1">
    <citation type="submission" date="2019-03" db="EMBL/GenBank/DDBJ databases">
        <authorList>
            <person name="Gaulin E."/>
            <person name="Dumas B."/>
        </authorList>
    </citation>
    <scope>NUCLEOTIDE SEQUENCE [LARGE SCALE GENOMIC DNA]</scope>
    <source>
        <strain evidence="3">CBS 568.67</strain>
    </source>
</reference>
<keyword evidence="4" id="KW-1185">Reference proteome</keyword>
<organism evidence="3 4">
    <name type="scientific">Aphanomyces stellatus</name>
    <dbReference type="NCBI Taxonomy" id="120398"/>
    <lineage>
        <taxon>Eukaryota</taxon>
        <taxon>Sar</taxon>
        <taxon>Stramenopiles</taxon>
        <taxon>Oomycota</taxon>
        <taxon>Saprolegniomycetes</taxon>
        <taxon>Saprolegniales</taxon>
        <taxon>Verrucalvaceae</taxon>
        <taxon>Aphanomyces</taxon>
    </lineage>
</organism>
<evidence type="ECO:0000313" key="4">
    <source>
        <dbReference type="Proteomes" id="UP000332933"/>
    </source>
</evidence>
<dbReference type="AlphaFoldDB" id="A0A485KHJ7"/>
<feature type="compositionally biased region" description="Low complexity" evidence="1">
    <location>
        <begin position="468"/>
        <end position="481"/>
    </location>
</feature>
<dbReference type="EMBL" id="CAADRA010002228">
    <property type="protein sequence ID" value="VFT82860.1"/>
    <property type="molecule type" value="Genomic_DNA"/>
</dbReference>
<feature type="region of interest" description="Disordered" evidence="1">
    <location>
        <begin position="103"/>
        <end position="175"/>
    </location>
</feature>
<feature type="region of interest" description="Disordered" evidence="1">
    <location>
        <begin position="47"/>
        <end position="75"/>
    </location>
</feature>